<evidence type="ECO:0000313" key="4">
    <source>
        <dbReference type="Ensembl" id="ENSSGRP00000000262.1"/>
    </source>
</evidence>
<proteinExistence type="predicted"/>
<dbReference type="InterPro" id="IPR050443">
    <property type="entry name" value="RbsD/FucU_mutarotase"/>
</dbReference>
<comment type="catalytic activity">
    <reaction evidence="2">
        <text>alpha-L-fucose = beta-L-fucose</text>
        <dbReference type="Rhea" id="RHEA:25580"/>
        <dbReference type="ChEBI" id="CHEBI:42548"/>
        <dbReference type="ChEBI" id="CHEBI:42589"/>
        <dbReference type="EC" id="5.1.3.29"/>
    </reaction>
</comment>
<accession>A0A672JVV6</accession>
<organism evidence="4 5">
    <name type="scientific">Sinocyclocheilus grahami</name>
    <name type="common">Dianchi golden-line fish</name>
    <name type="synonym">Barbus grahami</name>
    <dbReference type="NCBI Taxonomy" id="75366"/>
    <lineage>
        <taxon>Eukaryota</taxon>
        <taxon>Metazoa</taxon>
        <taxon>Chordata</taxon>
        <taxon>Craniata</taxon>
        <taxon>Vertebrata</taxon>
        <taxon>Euteleostomi</taxon>
        <taxon>Actinopterygii</taxon>
        <taxon>Neopterygii</taxon>
        <taxon>Teleostei</taxon>
        <taxon>Ostariophysi</taxon>
        <taxon>Cypriniformes</taxon>
        <taxon>Cyprinidae</taxon>
        <taxon>Cyprininae</taxon>
        <taxon>Sinocyclocheilus</taxon>
    </lineage>
</organism>
<dbReference type="Proteomes" id="UP000472262">
    <property type="component" value="Unassembled WGS sequence"/>
</dbReference>
<evidence type="ECO:0000256" key="3">
    <source>
        <dbReference type="ARBA" id="ARBA00038859"/>
    </source>
</evidence>
<dbReference type="EC" id="5.1.3.29" evidence="3"/>
<dbReference type="OrthoDB" id="10011710at2759"/>
<reference evidence="4" key="2">
    <citation type="submission" date="2025-09" db="UniProtKB">
        <authorList>
            <consortium name="Ensembl"/>
        </authorList>
    </citation>
    <scope>IDENTIFICATION</scope>
</reference>
<name>A0A672JVV6_SINGR</name>
<dbReference type="GO" id="GO:0006004">
    <property type="term" value="P:fucose metabolic process"/>
    <property type="evidence" value="ECO:0007669"/>
    <property type="project" value="TreeGrafter"/>
</dbReference>
<dbReference type="RefSeq" id="XP_016149588.1">
    <property type="nucleotide sequence ID" value="XM_016294102.1"/>
</dbReference>
<sequence length="171" mass="18957">MLKSVDFPSVCSFEWIWFVLSTEETSVQYSFKTPMYGLSCIMTFLFVLADANCPTSSICKCSPVEIRADGVCIPELLKAILKLFPLDTSDDSAAVMDLVQSDKFKGLKVPVWDQYSDLLKQAGSDGNFKFVDRFAFYERANKSFAVVATGETALYGNLIIKKGVIPPGEQC</sequence>
<dbReference type="SUPFAM" id="SSF102546">
    <property type="entry name" value="RbsD-like"/>
    <property type="match status" value="1"/>
</dbReference>
<dbReference type="InterPro" id="IPR023750">
    <property type="entry name" value="RbsD-like_sf"/>
</dbReference>
<dbReference type="Gene3D" id="3.40.1650.10">
    <property type="entry name" value="RbsD-like domain"/>
    <property type="match status" value="1"/>
</dbReference>
<keyword evidence="5" id="KW-1185">Reference proteome</keyword>
<dbReference type="GO" id="GO:0042806">
    <property type="term" value="F:fucose binding"/>
    <property type="evidence" value="ECO:0007669"/>
    <property type="project" value="TreeGrafter"/>
</dbReference>
<dbReference type="Pfam" id="PF05025">
    <property type="entry name" value="RbsD_FucU"/>
    <property type="match status" value="1"/>
</dbReference>
<keyword evidence="1" id="KW-0413">Isomerase</keyword>
<dbReference type="InterPro" id="IPR007721">
    <property type="entry name" value="RbsD_FucU"/>
</dbReference>
<dbReference type="OMA" id="CFAFRKG"/>
<dbReference type="AlphaFoldDB" id="A0A672JVV6"/>
<evidence type="ECO:0000313" key="5">
    <source>
        <dbReference type="Proteomes" id="UP000472262"/>
    </source>
</evidence>
<dbReference type="InParanoid" id="A0A672JVV6"/>
<reference evidence="4" key="1">
    <citation type="submission" date="2025-08" db="UniProtKB">
        <authorList>
            <consortium name="Ensembl"/>
        </authorList>
    </citation>
    <scope>IDENTIFICATION</scope>
</reference>
<dbReference type="PANTHER" id="PTHR31690:SF4">
    <property type="entry name" value="FUCOSE MUTAROTASE"/>
    <property type="match status" value="1"/>
</dbReference>
<dbReference type="PANTHER" id="PTHR31690">
    <property type="entry name" value="FUCOSE MUTAROTASE"/>
    <property type="match status" value="1"/>
</dbReference>
<dbReference type="KEGG" id="sgh:107601808"/>
<protein>
    <recommendedName>
        <fullName evidence="3">L-fucose mutarotase</fullName>
        <ecNumber evidence="3">5.1.3.29</ecNumber>
    </recommendedName>
</protein>
<dbReference type="GeneID" id="107601808"/>
<dbReference type="Ensembl" id="ENSSGRT00000000296.1">
    <property type="protein sequence ID" value="ENSSGRP00000000262.1"/>
    <property type="gene ID" value="ENSSGRG00000000179.1"/>
</dbReference>
<evidence type="ECO:0000256" key="1">
    <source>
        <dbReference type="ARBA" id="ARBA00023235"/>
    </source>
</evidence>
<evidence type="ECO:0000256" key="2">
    <source>
        <dbReference type="ARBA" id="ARBA00036324"/>
    </source>
</evidence>
<gene>
    <name evidence="4" type="primary">LOC107601808</name>
</gene>
<dbReference type="GO" id="GO:0036373">
    <property type="term" value="F:L-fucose mutarotase activity"/>
    <property type="evidence" value="ECO:0007669"/>
    <property type="project" value="UniProtKB-EC"/>
</dbReference>